<sequence>MNLEQRKIGESSPIELMSYLISKLNGSNWISDELIMELYLQPIKCQLQIFPELVERGFDVNRIIRIAPRAKSTLLILSIIDEKTELASWLLSNSSCDVNCGVGDIEYPLTAAGRHPRALELLISHPELDKSVTNVSGETVLHIMATQNDPAALRKYLPLLRELLETKDSLGATALVRAVASKYHENARILLDNKARAEAMTNEGMNAAHIAACINDLAAFELILEINGGVINAQNSFGNTPLMEAALVVDQSDGDFLRFLKSASDNSADLTIRNKYGKTLLHLLAMKELPKALEVVKHSKININERDANGHTPLVDALLSGAILSTRFLLSSAVGEKIAFDKMNRTVGTVFHAAKNVDKRLEELQVAELGRDMRTAHPRKYPIRRKNQRQRQLYMLHKEEVLLNEITQPHYPTEHHFPDYEEEMQHPYSTRHLEANAKLGEAIEATEVYGPDNILLRKCEEAFQAT</sequence>
<dbReference type="Proteomes" id="UP001158576">
    <property type="component" value="Chromosome XSR"/>
</dbReference>
<dbReference type="InterPro" id="IPR002110">
    <property type="entry name" value="Ankyrin_rpt"/>
</dbReference>
<proteinExistence type="predicted"/>
<dbReference type="InterPro" id="IPR036770">
    <property type="entry name" value="Ankyrin_rpt-contain_sf"/>
</dbReference>
<reference evidence="3 4" key="1">
    <citation type="submission" date="2021-04" db="EMBL/GenBank/DDBJ databases">
        <authorList>
            <person name="Bliznina A."/>
        </authorList>
    </citation>
    <scope>NUCLEOTIDE SEQUENCE [LARGE SCALE GENOMIC DNA]</scope>
</reference>
<organism evidence="3 4">
    <name type="scientific">Oikopleura dioica</name>
    <name type="common">Tunicate</name>
    <dbReference type="NCBI Taxonomy" id="34765"/>
    <lineage>
        <taxon>Eukaryota</taxon>
        <taxon>Metazoa</taxon>
        <taxon>Chordata</taxon>
        <taxon>Tunicata</taxon>
        <taxon>Appendicularia</taxon>
        <taxon>Copelata</taxon>
        <taxon>Oikopleuridae</taxon>
        <taxon>Oikopleura</taxon>
    </lineage>
</organism>
<evidence type="ECO:0000256" key="2">
    <source>
        <dbReference type="ARBA" id="ARBA00023043"/>
    </source>
</evidence>
<evidence type="ECO:0000313" key="4">
    <source>
        <dbReference type="Proteomes" id="UP001158576"/>
    </source>
</evidence>
<evidence type="ECO:0000313" key="3">
    <source>
        <dbReference type="EMBL" id="CAG5099196.1"/>
    </source>
</evidence>
<protein>
    <submittedName>
        <fullName evidence="3">Oidioi.mRNA.OKI2018_I69.XSR.g16335.t1.cds</fullName>
    </submittedName>
</protein>
<dbReference type="EMBL" id="OU015569">
    <property type="protein sequence ID" value="CAG5099196.1"/>
    <property type="molecule type" value="Genomic_DNA"/>
</dbReference>
<keyword evidence="4" id="KW-1185">Reference proteome</keyword>
<evidence type="ECO:0000256" key="1">
    <source>
        <dbReference type="ARBA" id="ARBA00022737"/>
    </source>
</evidence>
<keyword evidence="2" id="KW-0040">ANK repeat</keyword>
<keyword evidence="1" id="KW-0677">Repeat</keyword>
<dbReference type="Pfam" id="PF12796">
    <property type="entry name" value="Ank_2"/>
    <property type="match status" value="1"/>
</dbReference>
<dbReference type="PANTHER" id="PTHR24198">
    <property type="entry name" value="ANKYRIN REPEAT AND PROTEIN KINASE DOMAIN-CONTAINING PROTEIN"/>
    <property type="match status" value="1"/>
</dbReference>
<dbReference type="SMART" id="SM00248">
    <property type="entry name" value="ANK"/>
    <property type="match status" value="6"/>
</dbReference>
<dbReference type="PANTHER" id="PTHR24198:SF165">
    <property type="entry name" value="ANKYRIN REPEAT-CONTAINING PROTEIN-RELATED"/>
    <property type="match status" value="1"/>
</dbReference>
<dbReference type="Gene3D" id="1.25.40.20">
    <property type="entry name" value="Ankyrin repeat-containing domain"/>
    <property type="match status" value="1"/>
</dbReference>
<name>A0ABN7SGA3_OIKDI</name>
<dbReference type="SUPFAM" id="SSF48403">
    <property type="entry name" value="Ankyrin repeat"/>
    <property type="match status" value="2"/>
</dbReference>
<accession>A0ABN7SGA3</accession>
<gene>
    <name evidence="3" type="ORF">OKIOD_LOCUS7893</name>
</gene>